<accession>A0ACB9KZ45</accession>
<evidence type="ECO:0000313" key="2">
    <source>
        <dbReference type="Proteomes" id="UP001057402"/>
    </source>
</evidence>
<organism evidence="1 2">
    <name type="scientific">Melastoma candidum</name>
    <dbReference type="NCBI Taxonomy" id="119954"/>
    <lineage>
        <taxon>Eukaryota</taxon>
        <taxon>Viridiplantae</taxon>
        <taxon>Streptophyta</taxon>
        <taxon>Embryophyta</taxon>
        <taxon>Tracheophyta</taxon>
        <taxon>Spermatophyta</taxon>
        <taxon>Magnoliopsida</taxon>
        <taxon>eudicotyledons</taxon>
        <taxon>Gunneridae</taxon>
        <taxon>Pentapetalae</taxon>
        <taxon>rosids</taxon>
        <taxon>malvids</taxon>
        <taxon>Myrtales</taxon>
        <taxon>Melastomataceae</taxon>
        <taxon>Melastomatoideae</taxon>
        <taxon>Melastomateae</taxon>
        <taxon>Melastoma</taxon>
    </lineage>
</organism>
<dbReference type="Proteomes" id="UP001057402">
    <property type="component" value="Chromosome 12"/>
</dbReference>
<sequence length="493" mass="54719">MTPLHSDLRAIARFSFGPLPRRSLLRSPALLRQASRSSSTTDTPSVCTADELHYVRVPNSDWKLALWRYLPPADAPKRNHPLLLLSGVGTNAIGYDLSPDSSFARHMCAQGFDTWTMEVRGAGLSTRVVDFKDISTTPTSNLLSENLASHKNYDGQQGVIASQTQSFSGQDSSETLTKRDLIPVSEDNNSGIVSQLRDLSRRLLDIIEESQKMVPLPFTTLRERFVSTIEEFHDRLDVIDSYDWDLDDYLEDDLPAVINYVRGHSRPRDGKLHAVGHSMGGILLYAILSKCGFEREDSGFASIATLGSSLDYTSSRSSLKWLLPLANPAQAFKVPVIPLGGLMAVTFPLAARPPYFMSWLNSQISAHDMMEPELLEKLVLNNFCTVPSKLLLQLTTAFYDGGLRDRSGSFLYKDHIAKSNVPILAIAGDQDLVCPPEAVYETAKLIPPHLLKYKVFGEPGGPHYAHYDIVGGRMAAVQVYPCIVDFFNQHDYV</sequence>
<evidence type="ECO:0000313" key="1">
    <source>
        <dbReference type="EMBL" id="KAI4302565.1"/>
    </source>
</evidence>
<name>A0ACB9KZ45_9MYRT</name>
<protein>
    <submittedName>
        <fullName evidence="1">Uncharacterized protein</fullName>
    </submittedName>
</protein>
<reference evidence="2" key="1">
    <citation type="journal article" date="2023" name="Front. Plant Sci.">
        <title>Chromosomal-level genome assembly of Melastoma candidum provides insights into trichome evolution.</title>
        <authorList>
            <person name="Zhong Y."/>
            <person name="Wu W."/>
            <person name="Sun C."/>
            <person name="Zou P."/>
            <person name="Liu Y."/>
            <person name="Dai S."/>
            <person name="Zhou R."/>
        </authorList>
    </citation>
    <scope>NUCLEOTIDE SEQUENCE [LARGE SCALE GENOMIC DNA]</scope>
</reference>
<dbReference type="EMBL" id="CM042891">
    <property type="protein sequence ID" value="KAI4302565.1"/>
    <property type="molecule type" value="Genomic_DNA"/>
</dbReference>
<keyword evidence="2" id="KW-1185">Reference proteome</keyword>
<comment type="caution">
    <text evidence="1">The sequence shown here is derived from an EMBL/GenBank/DDBJ whole genome shotgun (WGS) entry which is preliminary data.</text>
</comment>
<gene>
    <name evidence="1" type="ORF">MLD38_038294</name>
</gene>
<proteinExistence type="predicted"/>